<evidence type="ECO:0000313" key="11">
    <source>
        <dbReference type="EMBL" id="KKU16077.1"/>
    </source>
</evidence>
<keyword evidence="2" id="KW-0732">Signal</keyword>
<comment type="similarity">
    <text evidence="1 9">Belongs to the peptidase S11 family.</text>
</comment>
<dbReference type="GO" id="GO:0009252">
    <property type="term" value="P:peptidoglycan biosynthetic process"/>
    <property type="evidence" value="ECO:0007669"/>
    <property type="project" value="UniProtKB-KW"/>
</dbReference>
<sequence length="310" mass="34226">MIGQISLAAIFLLILMTLKVPAPREVARTFAPLIPNQREDRKIVLNNIEAKSVFIFDISQNKMLYEKNSSDPLPLASLTKLMTILLLEEKSRDGVFIPISKDAVLQPHSEGMEPGDRFEKEDLEEFTLASSSNDGAWAAAEYLSGGDIENFALLMNERARELGLSSLNFSNPTGLDITIPSSRLSGAFGNAKDISLLLKYIYENYPNILAKTRKWEISITSLAGRTINATNTNEALGDIPQIIAGKTGYTMVAGGNLAFIFDTGFNHPIVVSILGSSEKGRFEDAKKIAEAIFKYYADQYRYDISSQLNL</sequence>
<organism evidence="11 12">
    <name type="scientific">Candidatus Giovannonibacteria bacterium GW2011_GWB1_45_9b</name>
    <dbReference type="NCBI Taxonomy" id="1618653"/>
    <lineage>
        <taxon>Bacteria</taxon>
        <taxon>Candidatus Giovannoniibacteriota</taxon>
    </lineage>
</organism>
<dbReference type="Gene3D" id="3.40.710.10">
    <property type="entry name" value="DD-peptidase/beta-lactamase superfamily"/>
    <property type="match status" value="1"/>
</dbReference>
<evidence type="ECO:0000256" key="7">
    <source>
        <dbReference type="PIRSR" id="PIRSR618044-1"/>
    </source>
</evidence>
<dbReference type="GO" id="GO:0009002">
    <property type="term" value="F:serine-type D-Ala-D-Ala carboxypeptidase activity"/>
    <property type="evidence" value="ECO:0007669"/>
    <property type="project" value="InterPro"/>
</dbReference>
<dbReference type="GO" id="GO:0071555">
    <property type="term" value="P:cell wall organization"/>
    <property type="evidence" value="ECO:0007669"/>
    <property type="project" value="UniProtKB-KW"/>
</dbReference>
<feature type="active site" description="Acyl-ester intermediate" evidence="7">
    <location>
        <position position="77"/>
    </location>
</feature>
<dbReference type="InterPro" id="IPR001967">
    <property type="entry name" value="Peptidase_S11_N"/>
</dbReference>
<evidence type="ECO:0000256" key="3">
    <source>
        <dbReference type="ARBA" id="ARBA00022801"/>
    </source>
</evidence>
<dbReference type="PANTHER" id="PTHR21581">
    <property type="entry name" value="D-ALANYL-D-ALANINE CARBOXYPEPTIDASE"/>
    <property type="match status" value="1"/>
</dbReference>
<dbReference type="GO" id="GO:0008360">
    <property type="term" value="P:regulation of cell shape"/>
    <property type="evidence" value="ECO:0007669"/>
    <property type="project" value="UniProtKB-KW"/>
</dbReference>
<feature type="binding site" evidence="8">
    <location>
        <position position="246"/>
    </location>
    <ligand>
        <name>substrate</name>
    </ligand>
</feature>
<gene>
    <name evidence="11" type="ORF">UX24_C0022G0002</name>
</gene>
<feature type="active site" evidence="7">
    <location>
        <position position="131"/>
    </location>
</feature>
<evidence type="ECO:0000256" key="6">
    <source>
        <dbReference type="ARBA" id="ARBA00023316"/>
    </source>
</evidence>
<keyword evidence="5" id="KW-0573">Peptidoglycan synthesis</keyword>
<dbReference type="InterPro" id="IPR018044">
    <property type="entry name" value="Peptidase_S11"/>
</dbReference>
<evidence type="ECO:0000256" key="8">
    <source>
        <dbReference type="PIRSR" id="PIRSR618044-2"/>
    </source>
</evidence>
<name>A0A0G1N6X9_9BACT</name>
<comment type="caution">
    <text evidence="11">The sequence shown here is derived from an EMBL/GenBank/DDBJ whole genome shotgun (WGS) entry which is preliminary data.</text>
</comment>
<dbReference type="EMBL" id="LCLL01000022">
    <property type="protein sequence ID" value="KKU16077.1"/>
    <property type="molecule type" value="Genomic_DNA"/>
</dbReference>
<reference evidence="11 12" key="1">
    <citation type="journal article" date="2015" name="Nature">
        <title>rRNA introns, odd ribosomes, and small enigmatic genomes across a large radiation of phyla.</title>
        <authorList>
            <person name="Brown C.T."/>
            <person name="Hug L.A."/>
            <person name="Thomas B.C."/>
            <person name="Sharon I."/>
            <person name="Castelle C.J."/>
            <person name="Singh A."/>
            <person name="Wilkins M.J."/>
            <person name="Williams K.H."/>
            <person name="Banfield J.F."/>
        </authorList>
    </citation>
    <scope>NUCLEOTIDE SEQUENCE [LARGE SCALE GENOMIC DNA]</scope>
</reference>
<dbReference type="PANTHER" id="PTHR21581:SF6">
    <property type="entry name" value="TRAFFICKING PROTEIN PARTICLE COMPLEX SUBUNIT 12"/>
    <property type="match status" value="1"/>
</dbReference>
<evidence type="ECO:0000259" key="10">
    <source>
        <dbReference type="Pfam" id="PF00768"/>
    </source>
</evidence>
<keyword evidence="11" id="KW-0645">Protease</keyword>
<dbReference type="GO" id="GO:0006508">
    <property type="term" value="P:proteolysis"/>
    <property type="evidence" value="ECO:0007669"/>
    <property type="project" value="InterPro"/>
</dbReference>
<protein>
    <submittedName>
        <fullName evidence="11">Serine-type D-Ala-D-Ala carboxypeptidase</fullName>
    </submittedName>
</protein>
<keyword evidence="3" id="KW-0378">Hydrolase</keyword>
<evidence type="ECO:0000256" key="2">
    <source>
        <dbReference type="ARBA" id="ARBA00022729"/>
    </source>
</evidence>
<evidence type="ECO:0000256" key="5">
    <source>
        <dbReference type="ARBA" id="ARBA00022984"/>
    </source>
</evidence>
<keyword evidence="6" id="KW-0961">Cell wall biogenesis/degradation</keyword>
<keyword evidence="11" id="KW-0121">Carboxypeptidase</keyword>
<dbReference type="Proteomes" id="UP000034020">
    <property type="component" value="Unassembled WGS sequence"/>
</dbReference>
<dbReference type="InterPro" id="IPR012338">
    <property type="entry name" value="Beta-lactam/transpept-like"/>
</dbReference>
<evidence type="ECO:0000256" key="4">
    <source>
        <dbReference type="ARBA" id="ARBA00022960"/>
    </source>
</evidence>
<dbReference type="PRINTS" id="PR00725">
    <property type="entry name" value="DADACBPTASE1"/>
</dbReference>
<proteinExistence type="inferred from homology"/>
<accession>A0A0G1N6X9</accession>
<evidence type="ECO:0000256" key="9">
    <source>
        <dbReference type="RuleBase" id="RU004016"/>
    </source>
</evidence>
<evidence type="ECO:0000256" key="1">
    <source>
        <dbReference type="ARBA" id="ARBA00007164"/>
    </source>
</evidence>
<keyword evidence="4" id="KW-0133">Cell shape</keyword>
<dbReference type="SUPFAM" id="SSF56601">
    <property type="entry name" value="beta-lactamase/transpeptidase-like"/>
    <property type="match status" value="1"/>
</dbReference>
<dbReference type="Pfam" id="PF00768">
    <property type="entry name" value="Peptidase_S11"/>
    <property type="match status" value="1"/>
</dbReference>
<feature type="active site" description="Proton acceptor" evidence="7">
    <location>
        <position position="80"/>
    </location>
</feature>
<evidence type="ECO:0000313" key="12">
    <source>
        <dbReference type="Proteomes" id="UP000034020"/>
    </source>
</evidence>
<feature type="domain" description="Peptidase S11 D-alanyl-D-alanine carboxypeptidase A N-terminal" evidence="10">
    <location>
        <begin position="47"/>
        <end position="258"/>
    </location>
</feature>
<dbReference type="AlphaFoldDB" id="A0A0G1N6X9"/>